<evidence type="ECO:0000259" key="2">
    <source>
        <dbReference type="SMART" id="SM00849"/>
    </source>
</evidence>
<dbReference type="Gene3D" id="1.10.10.10">
    <property type="entry name" value="Winged helix-like DNA-binding domain superfamily/Winged helix DNA-binding domain"/>
    <property type="match status" value="1"/>
</dbReference>
<name>A0ABT5TXK0_9MICO</name>
<dbReference type="EMBL" id="JARACI010000977">
    <property type="protein sequence ID" value="MDD9206796.1"/>
    <property type="molecule type" value="Genomic_DNA"/>
</dbReference>
<accession>A0ABT5TXK0</accession>
<dbReference type="SUPFAM" id="SSF56281">
    <property type="entry name" value="Metallo-hydrolase/oxidoreductase"/>
    <property type="match status" value="1"/>
</dbReference>
<feature type="compositionally biased region" description="Polar residues" evidence="1">
    <location>
        <begin position="1"/>
        <end position="18"/>
    </location>
</feature>
<dbReference type="PANTHER" id="PTHR23131">
    <property type="entry name" value="ENDORIBONUCLEASE LACTB2"/>
    <property type="match status" value="1"/>
</dbReference>
<dbReference type="InterPro" id="IPR036866">
    <property type="entry name" value="RibonucZ/Hydroxyglut_hydro"/>
</dbReference>
<dbReference type="Gene3D" id="3.60.15.10">
    <property type="entry name" value="Ribonuclease Z/Hydroxyacylglutathione hydrolase-like"/>
    <property type="match status" value="1"/>
</dbReference>
<dbReference type="InterPro" id="IPR036388">
    <property type="entry name" value="WH-like_DNA-bd_sf"/>
</dbReference>
<evidence type="ECO:0000256" key="1">
    <source>
        <dbReference type="SAM" id="MobiDB-lite"/>
    </source>
</evidence>
<dbReference type="InterPro" id="IPR050662">
    <property type="entry name" value="Sec-metab_biosynth-thioest"/>
</dbReference>
<dbReference type="CDD" id="cd16278">
    <property type="entry name" value="metallo-hydrolase-like_MBL-fold"/>
    <property type="match status" value="1"/>
</dbReference>
<dbReference type="PANTHER" id="PTHR23131:SF0">
    <property type="entry name" value="ENDORIBONUCLEASE LACTB2"/>
    <property type="match status" value="1"/>
</dbReference>
<dbReference type="Pfam" id="PF00753">
    <property type="entry name" value="Lactamase_B"/>
    <property type="match status" value="1"/>
</dbReference>
<feature type="region of interest" description="Disordered" evidence="1">
    <location>
        <begin position="1"/>
        <end position="27"/>
    </location>
</feature>
<proteinExistence type="predicted"/>
<dbReference type="InterPro" id="IPR001279">
    <property type="entry name" value="Metallo-B-lactamas"/>
</dbReference>
<sequence>MLATPNSPLTRNTRQTLVRTAPNPGPMTLDGTNSYAVGDPASQCVVVVDPGPLAEGHLHRLSAAGRVELVLLTHRHPDHTAGSKRFHTLTGAPVRALDPAFCHGGEPLRDGEVITAAGLSLLVIGTPGHSSDSVCFHLPDDGPTGSLLTGDTILGRGTTIIAYPDGQLREYLASLHRLRDLGTATVLPGHGPVLPNLVEVCDTYIDHRQRRLNEVRAALATLGADATAPAVTDIVYPDLRHQLRRAAEVSVEAQLDYLRA</sequence>
<keyword evidence="4" id="KW-1185">Reference proteome</keyword>
<feature type="domain" description="Metallo-beta-lactamase" evidence="2">
    <location>
        <begin position="31"/>
        <end position="190"/>
    </location>
</feature>
<organism evidence="3 4">
    <name type="scientific">Georgenia halotolerans</name>
    <dbReference type="NCBI Taxonomy" id="3028317"/>
    <lineage>
        <taxon>Bacteria</taxon>
        <taxon>Bacillati</taxon>
        <taxon>Actinomycetota</taxon>
        <taxon>Actinomycetes</taxon>
        <taxon>Micrococcales</taxon>
        <taxon>Bogoriellaceae</taxon>
        <taxon>Georgenia</taxon>
    </lineage>
</organism>
<dbReference type="SMART" id="SM00849">
    <property type="entry name" value="Lactamase_B"/>
    <property type="match status" value="1"/>
</dbReference>
<gene>
    <name evidence="3" type="ORF">PU560_10000</name>
</gene>
<dbReference type="Proteomes" id="UP001165561">
    <property type="component" value="Unassembled WGS sequence"/>
</dbReference>
<protein>
    <submittedName>
        <fullName evidence="3">MBL fold metallo-hydrolase</fullName>
    </submittedName>
</protein>
<evidence type="ECO:0000313" key="4">
    <source>
        <dbReference type="Proteomes" id="UP001165561"/>
    </source>
</evidence>
<comment type="caution">
    <text evidence="3">The sequence shown here is derived from an EMBL/GenBank/DDBJ whole genome shotgun (WGS) entry which is preliminary data.</text>
</comment>
<evidence type="ECO:0000313" key="3">
    <source>
        <dbReference type="EMBL" id="MDD9206796.1"/>
    </source>
</evidence>
<reference evidence="3" key="1">
    <citation type="submission" date="2023-02" db="EMBL/GenBank/DDBJ databases">
        <title>Georgenia sp.10Sc9-8, isolated from a soil sample collected from the Taklamakan desert.</title>
        <authorList>
            <person name="Liu S."/>
        </authorList>
    </citation>
    <scope>NUCLEOTIDE SEQUENCE</scope>
    <source>
        <strain evidence="3">10Sc9-8</strain>
    </source>
</reference>